<dbReference type="Proteomes" id="UP000636800">
    <property type="component" value="Unassembled WGS sequence"/>
</dbReference>
<accession>A0A835U453</accession>
<protein>
    <submittedName>
        <fullName evidence="1">Uncharacterized protein</fullName>
    </submittedName>
</protein>
<reference evidence="1 2" key="1">
    <citation type="journal article" date="2020" name="Nat. Food">
        <title>A phased Vanilla planifolia genome enables genetic improvement of flavour and production.</title>
        <authorList>
            <person name="Hasing T."/>
            <person name="Tang H."/>
            <person name="Brym M."/>
            <person name="Khazi F."/>
            <person name="Huang T."/>
            <person name="Chambers A.H."/>
        </authorList>
    </citation>
    <scope>NUCLEOTIDE SEQUENCE [LARGE SCALE GENOMIC DNA]</scope>
    <source>
        <tissue evidence="1">Leaf</tissue>
    </source>
</reference>
<keyword evidence="2" id="KW-1185">Reference proteome</keyword>
<evidence type="ECO:0000313" key="1">
    <source>
        <dbReference type="EMBL" id="KAG0448884.1"/>
    </source>
</evidence>
<organism evidence="1 2">
    <name type="scientific">Vanilla planifolia</name>
    <name type="common">Vanilla</name>
    <dbReference type="NCBI Taxonomy" id="51239"/>
    <lineage>
        <taxon>Eukaryota</taxon>
        <taxon>Viridiplantae</taxon>
        <taxon>Streptophyta</taxon>
        <taxon>Embryophyta</taxon>
        <taxon>Tracheophyta</taxon>
        <taxon>Spermatophyta</taxon>
        <taxon>Magnoliopsida</taxon>
        <taxon>Liliopsida</taxon>
        <taxon>Asparagales</taxon>
        <taxon>Orchidaceae</taxon>
        <taxon>Vanilloideae</taxon>
        <taxon>Vanilleae</taxon>
        <taxon>Vanilla</taxon>
    </lineage>
</organism>
<dbReference type="EMBL" id="JADCNL010000253">
    <property type="protein sequence ID" value="KAG0448884.1"/>
    <property type="molecule type" value="Genomic_DNA"/>
</dbReference>
<evidence type="ECO:0000313" key="2">
    <source>
        <dbReference type="Proteomes" id="UP000636800"/>
    </source>
</evidence>
<dbReference type="OrthoDB" id="185373at2759"/>
<dbReference type="AlphaFoldDB" id="A0A835U453"/>
<name>A0A835U453_VANPL</name>
<proteinExistence type="predicted"/>
<gene>
    <name evidence="1" type="ORF">HPP92_027618</name>
</gene>
<comment type="caution">
    <text evidence="1">The sequence shown here is derived from an EMBL/GenBank/DDBJ whole genome shotgun (WGS) entry which is preliminary data.</text>
</comment>
<sequence length="165" mass="18753">MLSPTTAEVLTRKFVKSIAETPAKNRVSSTVSSIVFLMISMLQWEQFCWQRNRFLFRHFVMCSKSTWGVSVDKPRTFPGRRTLVQALPAAEKLIACEPVLPEETNGSRRTRALIEGNVLVMTIYRSQGKERGRSRSSRSLVLQLAFLSSETFIWTISALSLNFGF</sequence>